<dbReference type="InterPro" id="IPR036390">
    <property type="entry name" value="WH_DNA-bd_sf"/>
</dbReference>
<comment type="caution">
    <text evidence="3">The sequence shown here is derived from an EMBL/GenBank/DDBJ whole genome shotgun (WGS) entry which is preliminary data.</text>
</comment>
<feature type="region of interest" description="Disordered" evidence="1">
    <location>
        <begin position="1"/>
        <end position="27"/>
    </location>
</feature>
<proteinExistence type="predicted"/>
<dbReference type="Gene3D" id="1.10.10.10">
    <property type="entry name" value="Winged helix-like DNA-binding domain superfamily/Winged helix DNA-binding domain"/>
    <property type="match status" value="1"/>
</dbReference>
<evidence type="ECO:0000256" key="1">
    <source>
        <dbReference type="SAM" id="MobiDB-lite"/>
    </source>
</evidence>
<feature type="domain" description="HTH iclR-type" evidence="2">
    <location>
        <begin position="77"/>
        <end position="108"/>
    </location>
</feature>
<evidence type="ECO:0000259" key="2">
    <source>
        <dbReference type="Pfam" id="PF09339"/>
    </source>
</evidence>
<protein>
    <recommendedName>
        <fullName evidence="2">HTH iclR-type domain-containing protein</fullName>
    </recommendedName>
</protein>
<sequence length="130" mass="14251">MNEQPKLVSPSELSGLRKGKLSRMKSTDVAGVPATKWDWERALKDRSRREGMTAGCQHIALLMSTYADGDGSSIRPTAQTLADVSGKSRATVHEALRYLRERGWVLQVARGAGASRMASVYRLTIPPLPE</sequence>
<reference evidence="4" key="1">
    <citation type="journal article" date="2019" name="Int. J. Syst. Evol. Microbiol.">
        <title>The Global Catalogue of Microorganisms (GCM) 10K type strain sequencing project: providing services to taxonomists for standard genome sequencing and annotation.</title>
        <authorList>
            <consortium name="The Broad Institute Genomics Platform"/>
            <consortium name="The Broad Institute Genome Sequencing Center for Infectious Disease"/>
            <person name="Wu L."/>
            <person name="Ma J."/>
        </authorList>
    </citation>
    <scope>NUCLEOTIDE SEQUENCE [LARGE SCALE GENOMIC DNA]</scope>
    <source>
        <strain evidence="4">JCM 13518</strain>
    </source>
</reference>
<accession>A0ABP4VII3</accession>
<dbReference type="Pfam" id="PF09339">
    <property type="entry name" value="HTH_IclR"/>
    <property type="match status" value="1"/>
</dbReference>
<evidence type="ECO:0000313" key="4">
    <source>
        <dbReference type="Proteomes" id="UP001501057"/>
    </source>
</evidence>
<name>A0ABP4VII3_9ACTN</name>
<dbReference type="SUPFAM" id="SSF46785">
    <property type="entry name" value="Winged helix' DNA-binding domain"/>
    <property type="match status" value="1"/>
</dbReference>
<evidence type="ECO:0000313" key="3">
    <source>
        <dbReference type="EMBL" id="GAA1725882.1"/>
    </source>
</evidence>
<organism evidence="3 4">
    <name type="scientific">Aeromicrobium alkaliterrae</name>
    <dbReference type="NCBI Taxonomy" id="302168"/>
    <lineage>
        <taxon>Bacteria</taxon>
        <taxon>Bacillati</taxon>
        <taxon>Actinomycetota</taxon>
        <taxon>Actinomycetes</taxon>
        <taxon>Propionibacteriales</taxon>
        <taxon>Nocardioidaceae</taxon>
        <taxon>Aeromicrobium</taxon>
    </lineage>
</organism>
<dbReference type="Proteomes" id="UP001501057">
    <property type="component" value="Unassembled WGS sequence"/>
</dbReference>
<gene>
    <name evidence="3" type="ORF">GCM10009710_03270</name>
</gene>
<keyword evidence="4" id="KW-1185">Reference proteome</keyword>
<dbReference type="InterPro" id="IPR005471">
    <property type="entry name" value="Tscrpt_reg_IclR_N"/>
</dbReference>
<dbReference type="InterPro" id="IPR036388">
    <property type="entry name" value="WH-like_DNA-bd_sf"/>
</dbReference>
<dbReference type="EMBL" id="BAAAME010000002">
    <property type="protein sequence ID" value="GAA1725882.1"/>
    <property type="molecule type" value="Genomic_DNA"/>
</dbReference>